<dbReference type="Gene3D" id="2.60.120.10">
    <property type="entry name" value="Jelly Rolls"/>
    <property type="match status" value="1"/>
</dbReference>
<dbReference type="Gene3D" id="3.40.5.90">
    <property type="entry name" value="CDGSH iron-sulfur domain, mitoNEET-type"/>
    <property type="match status" value="2"/>
</dbReference>
<sequence length="356" mass="38808">MEDPIIAARKPCLTRLQKGRRYMWCSCGRSAKQPFCDGSHKGTSFLPVAFTAEEDGEALLCACKHTKRAPFCDGSHNGLSDSYGDVPDGAQTQSVDAVLVPYKTGENGQLSARLDNNCFVVRSADSAASRYGSMCLQPTITDKDGADQLSQFYGTVTDQNAPVIRFAGSDAVIFILAGEGELEIGTQHFSVAKHNGAFVRAGEAFRLCARKGQSLEFNITVCPLGPGPDMLKTMPDVFDESVPNRVEAVDPTKRSAMADRFYQELIDGAKQGTEVTQFIGHIPKSRAPHHKHIYEETITILSGEGYMWTDDTKAEIKAGDTIFLPLKQSHSLEATNDEGMFLIGVFFPSMSPAINY</sequence>
<dbReference type="SUPFAM" id="SSF51182">
    <property type="entry name" value="RmlC-like cupins"/>
    <property type="match status" value="1"/>
</dbReference>
<accession>A0A7C3C193</accession>
<reference evidence="6" key="1">
    <citation type="journal article" date="2020" name="mSystems">
        <title>Genome- and Community-Level Interaction Insights into Carbon Utilization and Element Cycling Functions of Hydrothermarchaeota in Hydrothermal Sediment.</title>
        <authorList>
            <person name="Zhou Z."/>
            <person name="Liu Y."/>
            <person name="Xu W."/>
            <person name="Pan J."/>
            <person name="Luo Z.H."/>
            <person name="Li M."/>
        </authorList>
    </citation>
    <scope>NUCLEOTIDE SEQUENCE [LARGE SCALE GENOMIC DNA]</scope>
    <source>
        <strain evidence="6">HyVt-489</strain>
    </source>
</reference>
<dbReference type="Proteomes" id="UP000886042">
    <property type="component" value="Unassembled WGS sequence"/>
</dbReference>
<protein>
    <submittedName>
        <fullName evidence="6">Cupin domain-containing protein</fullName>
    </submittedName>
</protein>
<gene>
    <name evidence="6" type="ORF">ENJ46_01740</name>
</gene>
<proteinExistence type="predicted"/>
<evidence type="ECO:0000256" key="3">
    <source>
        <dbReference type="ARBA" id="ARBA00023004"/>
    </source>
</evidence>
<dbReference type="EMBL" id="DRMN01000117">
    <property type="protein sequence ID" value="HFB54619.1"/>
    <property type="molecule type" value="Genomic_DNA"/>
</dbReference>
<name>A0A7C3C193_9PROT</name>
<feature type="domain" description="Iron-binding zinc finger CDGSH type" evidence="5">
    <location>
        <begin position="9"/>
        <end position="46"/>
    </location>
</feature>
<comment type="caution">
    <text evidence="6">The sequence shown here is derived from an EMBL/GenBank/DDBJ whole genome shotgun (WGS) entry which is preliminary data.</text>
</comment>
<dbReference type="GO" id="GO:0051537">
    <property type="term" value="F:2 iron, 2 sulfur cluster binding"/>
    <property type="evidence" value="ECO:0007669"/>
    <property type="project" value="UniProtKB-KW"/>
</dbReference>
<dbReference type="InterPro" id="IPR052950">
    <property type="entry name" value="CISD"/>
</dbReference>
<dbReference type="GO" id="GO:0005737">
    <property type="term" value="C:cytoplasm"/>
    <property type="evidence" value="ECO:0007669"/>
    <property type="project" value="UniProtKB-ARBA"/>
</dbReference>
<keyword evidence="1" id="KW-0001">2Fe-2S</keyword>
<dbReference type="InterPro" id="IPR013096">
    <property type="entry name" value="Cupin_2"/>
</dbReference>
<dbReference type="InterPro" id="IPR014710">
    <property type="entry name" value="RmlC-like_jellyroll"/>
</dbReference>
<evidence type="ECO:0000256" key="1">
    <source>
        <dbReference type="ARBA" id="ARBA00022714"/>
    </source>
</evidence>
<dbReference type="GO" id="GO:0046872">
    <property type="term" value="F:metal ion binding"/>
    <property type="evidence" value="ECO:0007669"/>
    <property type="project" value="UniProtKB-KW"/>
</dbReference>
<organism evidence="6">
    <name type="scientific">Hellea balneolensis</name>
    <dbReference type="NCBI Taxonomy" id="287478"/>
    <lineage>
        <taxon>Bacteria</taxon>
        <taxon>Pseudomonadati</taxon>
        <taxon>Pseudomonadota</taxon>
        <taxon>Alphaproteobacteria</taxon>
        <taxon>Maricaulales</taxon>
        <taxon>Robiginitomaculaceae</taxon>
        <taxon>Hellea</taxon>
    </lineage>
</organism>
<evidence type="ECO:0000259" key="5">
    <source>
        <dbReference type="SMART" id="SM00704"/>
    </source>
</evidence>
<evidence type="ECO:0000313" key="6">
    <source>
        <dbReference type="EMBL" id="HFB54619.1"/>
    </source>
</evidence>
<dbReference type="PANTHER" id="PTHR46491:SF3">
    <property type="entry name" value="CDGSH IRON-SULFUR DOMAIN-CONTAINING PROTEIN 3, MITOCHONDRIAL"/>
    <property type="match status" value="1"/>
</dbReference>
<feature type="domain" description="Iron-binding zinc finger CDGSH type" evidence="5">
    <location>
        <begin position="47"/>
        <end position="82"/>
    </location>
</feature>
<dbReference type="PANTHER" id="PTHR46491">
    <property type="entry name" value="CDGSH IRON SULFUR DOMAIN PROTEIN HOMOLOG"/>
    <property type="match status" value="1"/>
</dbReference>
<evidence type="ECO:0000256" key="4">
    <source>
        <dbReference type="ARBA" id="ARBA00023014"/>
    </source>
</evidence>
<dbReference type="SMART" id="SM00704">
    <property type="entry name" value="ZnF_CDGSH"/>
    <property type="match status" value="2"/>
</dbReference>
<dbReference type="InterPro" id="IPR011051">
    <property type="entry name" value="RmlC_Cupin_sf"/>
</dbReference>
<keyword evidence="4" id="KW-0411">Iron-sulfur</keyword>
<keyword evidence="2" id="KW-0479">Metal-binding</keyword>
<keyword evidence="3" id="KW-0408">Iron</keyword>
<dbReference type="AlphaFoldDB" id="A0A7C3C193"/>
<dbReference type="InterPro" id="IPR018967">
    <property type="entry name" value="FeS-contain_CDGSH-typ"/>
</dbReference>
<evidence type="ECO:0000256" key="2">
    <source>
        <dbReference type="ARBA" id="ARBA00022723"/>
    </source>
</evidence>
<dbReference type="Pfam" id="PF09360">
    <property type="entry name" value="zf-CDGSH"/>
    <property type="match status" value="2"/>
</dbReference>
<dbReference type="InterPro" id="IPR042216">
    <property type="entry name" value="MitoNEET_CISD"/>
</dbReference>
<dbReference type="Pfam" id="PF07883">
    <property type="entry name" value="Cupin_2"/>
    <property type="match status" value="1"/>
</dbReference>